<evidence type="ECO:0000256" key="10">
    <source>
        <dbReference type="PROSITE-ProRule" id="PRU00506"/>
    </source>
</evidence>
<evidence type="ECO:0000313" key="15">
    <source>
        <dbReference type="Proteomes" id="UP001239795"/>
    </source>
</evidence>
<evidence type="ECO:0000256" key="1">
    <source>
        <dbReference type="ARBA" id="ARBA00011353"/>
    </source>
</evidence>
<dbReference type="GO" id="GO:0004519">
    <property type="term" value="F:endonuclease activity"/>
    <property type="evidence" value="ECO:0007669"/>
    <property type="project" value="UniProtKB-KW"/>
</dbReference>
<evidence type="ECO:0000256" key="11">
    <source>
        <dbReference type="SAM" id="MobiDB-lite"/>
    </source>
</evidence>
<accession>A0AAI9U4Y8</accession>
<keyword evidence="7" id="KW-0378">Hydrolase</keyword>
<dbReference type="GO" id="GO:0006338">
    <property type="term" value="P:chromatin remodeling"/>
    <property type="evidence" value="ECO:0007669"/>
    <property type="project" value="UniProtKB-ARBA"/>
</dbReference>
<dbReference type="CDD" id="cd00024">
    <property type="entry name" value="CD_CSD"/>
    <property type="match status" value="1"/>
</dbReference>
<feature type="domain" description="Chromo" evidence="12">
    <location>
        <begin position="108"/>
        <end position="166"/>
    </location>
</feature>
<keyword evidence="9" id="KW-0238">DNA-binding</keyword>
<evidence type="ECO:0000256" key="9">
    <source>
        <dbReference type="ARBA" id="ARBA00023125"/>
    </source>
</evidence>
<feature type="DNA-binding region" description="Integrase-type" evidence="10">
    <location>
        <begin position="30"/>
        <end position="86"/>
    </location>
</feature>
<comment type="caution">
    <text evidence="14">The sequence shown here is derived from an EMBL/GenBank/DDBJ whole genome shotgun (WGS) entry which is preliminary data.</text>
</comment>
<protein>
    <recommendedName>
        <fullName evidence="16">Chromo domain-containing protein</fullName>
    </recommendedName>
</protein>
<keyword evidence="8" id="KW-0229">DNA integration</keyword>
<keyword evidence="4" id="KW-0540">Nuclease</keyword>
<comment type="subunit">
    <text evidence="1">Component of the NuA4 histone acetyltransferase complex.</text>
</comment>
<dbReference type="InterPro" id="IPR016197">
    <property type="entry name" value="Chromo-like_dom_sf"/>
</dbReference>
<dbReference type="InterPro" id="IPR001037">
    <property type="entry name" value="Integrase_C_retrovir"/>
</dbReference>
<keyword evidence="2" id="KW-0808">Transferase</keyword>
<dbReference type="GO" id="GO:0016787">
    <property type="term" value="F:hydrolase activity"/>
    <property type="evidence" value="ECO:0007669"/>
    <property type="project" value="UniProtKB-KW"/>
</dbReference>
<reference evidence="14 15" key="1">
    <citation type="submission" date="2016-10" db="EMBL/GenBank/DDBJ databases">
        <title>The genome sequence of Colletotrichum fioriniae PJ7.</title>
        <authorList>
            <person name="Baroncelli R."/>
        </authorList>
    </citation>
    <scope>NUCLEOTIDE SEQUENCE [LARGE SCALE GENOMIC DNA]</scope>
    <source>
        <strain evidence="14">Col 31</strain>
    </source>
</reference>
<evidence type="ECO:0000256" key="8">
    <source>
        <dbReference type="ARBA" id="ARBA00022908"/>
    </source>
</evidence>
<dbReference type="GO" id="GO:0016779">
    <property type="term" value="F:nucleotidyltransferase activity"/>
    <property type="evidence" value="ECO:0007669"/>
    <property type="project" value="UniProtKB-KW"/>
</dbReference>
<keyword evidence="6" id="KW-0255">Endonuclease</keyword>
<evidence type="ECO:0000259" key="13">
    <source>
        <dbReference type="PROSITE" id="PS51027"/>
    </source>
</evidence>
<evidence type="ECO:0008006" key="16">
    <source>
        <dbReference type="Google" id="ProtNLM"/>
    </source>
</evidence>
<dbReference type="GO" id="GO:0046872">
    <property type="term" value="F:metal ion binding"/>
    <property type="evidence" value="ECO:0007669"/>
    <property type="project" value="UniProtKB-KW"/>
</dbReference>
<dbReference type="GO" id="GO:0015074">
    <property type="term" value="P:DNA integration"/>
    <property type="evidence" value="ECO:0007669"/>
    <property type="project" value="UniProtKB-KW"/>
</dbReference>
<evidence type="ECO:0000256" key="7">
    <source>
        <dbReference type="ARBA" id="ARBA00022801"/>
    </source>
</evidence>
<dbReference type="GO" id="GO:0003677">
    <property type="term" value="F:DNA binding"/>
    <property type="evidence" value="ECO:0007669"/>
    <property type="project" value="UniProtKB-KW"/>
</dbReference>
<evidence type="ECO:0000259" key="12">
    <source>
        <dbReference type="PROSITE" id="PS50013"/>
    </source>
</evidence>
<dbReference type="AlphaFoldDB" id="A0AAI9U4Y8"/>
<feature type="region of interest" description="Disordered" evidence="11">
    <location>
        <begin position="80"/>
        <end position="104"/>
    </location>
</feature>
<evidence type="ECO:0000256" key="3">
    <source>
        <dbReference type="ARBA" id="ARBA00022695"/>
    </source>
</evidence>
<dbReference type="SMART" id="SM00298">
    <property type="entry name" value="CHROMO"/>
    <property type="match status" value="1"/>
</dbReference>
<evidence type="ECO:0000256" key="5">
    <source>
        <dbReference type="ARBA" id="ARBA00022723"/>
    </source>
</evidence>
<dbReference type="EMBL" id="MLGG01000062">
    <property type="protein sequence ID" value="KAK1449601.1"/>
    <property type="molecule type" value="Genomic_DNA"/>
</dbReference>
<evidence type="ECO:0000256" key="2">
    <source>
        <dbReference type="ARBA" id="ARBA00022679"/>
    </source>
</evidence>
<dbReference type="InterPro" id="IPR000953">
    <property type="entry name" value="Chromo/chromo_shadow_dom"/>
</dbReference>
<sequence length="200" mass="22311">MKIAQARHKRYADRRRRPDDLKLGDRVFVNTSHWKPADANKLQQPWAGPWPIVGAGQGGTWIVELPAGSRAHPVFHPSKLRKAADDPLPGQNQDPPPPIADDDGELEYEVSEVVKSRLYRGKLQYQADWKGYDTDPTWYDAESFRHAPAALQAFHRQHPTAKGPPRNLGLWMEAAAAGDSPPPRDDDNAIAVITAMDSLE</sequence>
<evidence type="ECO:0000256" key="4">
    <source>
        <dbReference type="ARBA" id="ARBA00022722"/>
    </source>
</evidence>
<evidence type="ECO:0000256" key="6">
    <source>
        <dbReference type="ARBA" id="ARBA00022759"/>
    </source>
</evidence>
<dbReference type="Proteomes" id="UP001239795">
    <property type="component" value="Unassembled WGS sequence"/>
</dbReference>
<proteinExistence type="predicted"/>
<dbReference type="SUPFAM" id="SSF54160">
    <property type="entry name" value="Chromo domain-like"/>
    <property type="match status" value="1"/>
</dbReference>
<organism evidence="14 15">
    <name type="scientific">Colletotrichum melonis</name>
    <dbReference type="NCBI Taxonomy" id="1209925"/>
    <lineage>
        <taxon>Eukaryota</taxon>
        <taxon>Fungi</taxon>
        <taxon>Dikarya</taxon>
        <taxon>Ascomycota</taxon>
        <taxon>Pezizomycotina</taxon>
        <taxon>Sordariomycetes</taxon>
        <taxon>Hypocreomycetidae</taxon>
        <taxon>Glomerellales</taxon>
        <taxon>Glomerellaceae</taxon>
        <taxon>Colletotrichum</taxon>
        <taxon>Colletotrichum acutatum species complex</taxon>
    </lineage>
</organism>
<dbReference type="PROSITE" id="PS50013">
    <property type="entry name" value="CHROMO_2"/>
    <property type="match status" value="1"/>
</dbReference>
<feature type="domain" description="Integrase-type" evidence="13">
    <location>
        <begin position="30"/>
        <end position="86"/>
    </location>
</feature>
<name>A0AAI9U4Y8_9PEZI</name>
<evidence type="ECO:0000313" key="14">
    <source>
        <dbReference type="EMBL" id="KAK1449601.1"/>
    </source>
</evidence>
<dbReference type="Gene3D" id="2.40.50.40">
    <property type="match status" value="1"/>
</dbReference>
<dbReference type="PROSITE" id="PS51027">
    <property type="entry name" value="INTEGRASE_DBD"/>
    <property type="match status" value="1"/>
</dbReference>
<gene>
    <name evidence="14" type="ORF">CMEL01_16794</name>
</gene>
<keyword evidence="15" id="KW-1185">Reference proteome</keyword>
<keyword evidence="3" id="KW-0548">Nucleotidyltransferase</keyword>
<keyword evidence="5" id="KW-0479">Metal-binding</keyword>